<dbReference type="AlphaFoldDB" id="A0A089ZG49"/>
<name>A0A089ZG49_METFO</name>
<sequence length="281" mass="32597">MKCIKTGENEVEINYKVDWNGLWNKSLQNLPKKNNPESWDNIASKFNEWMEKDDYPEKLLNRIELDSNDSVLDIGCGNGVITIPLAQKATKVTAMDISSKMLEILKKNAKNSDLNNINTCNRRIEDVTEEDVGKHDVVVASRSLNGVSDIGKELEKINNIAKKSVYLTLWGADNRRFEREMAQLLGRESHRHPDYIYVYNILHDLGIYANVEMLESNTRNYYSNVEEALDRLRWRIGDLNKDEESILREYLEENMIKTTDGTITYSNGKADWVLIWWKKSE</sequence>
<dbReference type="KEGG" id="mfc:BRM9_0209"/>
<dbReference type="Gene3D" id="3.40.50.150">
    <property type="entry name" value="Vaccinia Virus protein VP39"/>
    <property type="match status" value="1"/>
</dbReference>
<dbReference type="InterPro" id="IPR025714">
    <property type="entry name" value="Methyltranfer_dom"/>
</dbReference>
<dbReference type="PANTHER" id="PTHR43861">
    <property type="entry name" value="TRANS-ACONITATE 2-METHYLTRANSFERASE-RELATED"/>
    <property type="match status" value="1"/>
</dbReference>
<dbReference type="OrthoDB" id="57427at2157"/>
<dbReference type="GO" id="GO:0032259">
    <property type="term" value="P:methylation"/>
    <property type="evidence" value="ECO:0007669"/>
    <property type="project" value="UniProtKB-KW"/>
</dbReference>
<proteinExistence type="predicted"/>
<organism evidence="2 3">
    <name type="scientific">Methanobacterium formicicum</name>
    <dbReference type="NCBI Taxonomy" id="2162"/>
    <lineage>
        <taxon>Archaea</taxon>
        <taxon>Methanobacteriati</taxon>
        <taxon>Methanobacteriota</taxon>
        <taxon>Methanomada group</taxon>
        <taxon>Methanobacteria</taxon>
        <taxon>Methanobacteriales</taxon>
        <taxon>Methanobacteriaceae</taxon>
        <taxon>Methanobacterium</taxon>
    </lineage>
</organism>
<keyword evidence="2" id="KW-0489">Methyltransferase</keyword>
<gene>
    <name evidence="2" type="ORF">BRM9_0209</name>
</gene>
<dbReference type="SUPFAM" id="SSF53335">
    <property type="entry name" value="S-adenosyl-L-methionine-dependent methyltransferases"/>
    <property type="match status" value="1"/>
</dbReference>
<dbReference type="GO" id="GO:0008168">
    <property type="term" value="F:methyltransferase activity"/>
    <property type="evidence" value="ECO:0007669"/>
    <property type="project" value="UniProtKB-KW"/>
</dbReference>
<dbReference type="Proteomes" id="UP000029661">
    <property type="component" value="Chromosome"/>
</dbReference>
<dbReference type="RefSeq" id="WP_052399925.1">
    <property type="nucleotide sequence ID" value="NZ_CALCVY010000026.1"/>
</dbReference>
<accession>A0A089ZG49</accession>
<evidence type="ECO:0000313" key="2">
    <source>
        <dbReference type="EMBL" id="AIS31038.1"/>
    </source>
</evidence>
<dbReference type="GeneID" id="24791352"/>
<dbReference type="STRING" id="2162.BRM9_0209"/>
<evidence type="ECO:0000313" key="3">
    <source>
        <dbReference type="Proteomes" id="UP000029661"/>
    </source>
</evidence>
<feature type="domain" description="Methyltransferase" evidence="1">
    <location>
        <begin position="66"/>
        <end position="169"/>
    </location>
</feature>
<dbReference type="EMBL" id="CP006933">
    <property type="protein sequence ID" value="AIS31038.1"/>
    <property type="molecule type" value="Genomic_DNA"/>
</dbReference>
<dbReference type="CDD" id="cd02440">
    <property type="entry name" value="AdoMet_MTases"/>
    <property type="match status" value="1"/>
</dbReference>
<evidence type="ECO:0000259" key="1">
    <source>
        <dbReference type="Pfam" id="PF13847"/>
    </source>
</evidence>
<reference evidence="2 3" key="1">
    <citation type="submission" date="2013-12" db="EMBL/GenBank/DDBJ databases">
        <title>The complete genome sequence of Methanobacterium sp. BRM9.</title>
        <authorList>
            <consortium name="Pastoral Greenhouse Gas Research Consortium"/>
            <person name="Kelly W.J."/>
            <person name="Leahy S.C."/>
            <person name="Perry R."/>
            <person name="Li D."/>
            <person name="Altermann E."/>
            <person name="Lambie S.C."/>
            <person name="Attwood G.T."/>
        </authorList>
    </citation>
    <scope>NUCLEOTIDE SEQUENCE [LARGE SCALE GENOMIC DNA]</scope>
    <source>
        <strain evidence="2 3">BRM9</strain>
    </source>
</reference>
<dbReference type="Pfam" id="PF13847">
    <property type="entry name" value="Methyltransf_31"/>
    <property type="match status" value="1"/>
</dbReference>
<dbReference type="InterPro" id="IPR029063">
    <property type="entry name" value="SAM-dependent_MTases_sf"/>
</dbReference>
<keyword evidence="2" id="KW-0808">Transferase</keyword>
<protein>
    <submittedName>
        <fullName evidence="2">SAM-dependent methyltransferase</fullName>
    </submittedName>
</protein>